<comment type="caution">
    <text evidence="1">The sequence shown here is derived from an EMBL/GenBank/DDBJ whole genome shotgun (WGS) entry which is preliminary data.</text>
</comment>
<organism evidence="1 2">
    <name type="scientific">Vespula pensylvanica</name>
    <name type="common">Western yellow jacket</name>
    <name type="synonym">Wasp</name>
    <dbReference type="NCBI Taxonomy" id="30213"/>
    <lineage>
        <taxon>Eukaryota</taxon>
        <taxon>Metazoa</taxon>
        <taxon>Ecdysozoa</taxon>
        <taxon>Arthropoda</taxon>
        <taxon>Hexapoda</taxon>
        <taxon>Insecta</taxon>
        <taxon>Pterygota</taxon>
        <taxon>Neoptera</taxon>
        <taxon>Endopterygota</taxon>
        <taxon>Hymenoptera</taxon>
        <taxon>Apocrita</taxon>
        <taxon>Aculeata</taxon>
        <taxon>Vespoidea</taxon>
        <taxon>Vespidae</taxon>
        <taxon>Vespinae</taxon>
        <taxon>Vespula</taxon>
    </lineage>
</organism>
<reference evidence="1" key="1">
    <citation type="journal article" date="2020" name="G3 (Bethesda)">
        <title>High-Quality Assemblies for Three Invasive Social Wasps from the &lt;i&gt;Vespula&lt;/i&gt; Genus.</title>
        <authorList>
            <person name="Harrop T.W.R."/>
            <person name="Guhlin J."/>
            <person name="McLaughlin G.M."/>
            <person name="Permina E."/>
            <person name="Stockwell P."/>
            <person name="Gilligan J."/>
            <person name="Le Lec M.F."/>
            <person name="Gruber M.A.M."/>
            <person name="Quinn O."/>
            <person name="Lovegrove M."/>
            <person name="Duncan E.J."/>
            <person name="Remnant E.J."/>
            <person name="Van Eeckhoven J."/>
            <person name="Graham B."/>
            <person name="Knapp R.A."/>
            <person name="Langford K.W."/>
            <person name="Kronenberg Z."/>
            <person name="Press M.O."/>
            <person name="Eacker S.M."/>
            <person name="Wilson-Rankin E.E."/>
            <person name="Purcell J."/>
            <person name="Lester P.J."/>
            <person name="Dearden P.K."/>
        </authorList>
    </citation>
    <scope>NUCLEOTIDE SEQUENCE</scope>
    <source>
        <strain evidence="1">Volc-1</strain>
    </source>
</reference>
<proteinExistence type="predicted"/>
<dbReference type="EMBL" id="JACSDY010000002">
    <property type="protein sequence ID" value="KAF7434950.1"/>
    <property type="molecule type" value="Genomic_DNA"/>
</dbReference>
<dbReference type="Proteomes" id="UP000600918">
    <property type="component" value="Unassembled WGS sequence"/>
</dbReference>
<sequence length="84" mass="9784">MVALRDYFSLAKLSGVRLKSLMTSFDFTDDRELKMTRLVKHTLGFRERKEPDNLHRKVTTHLELTVSANTTCLTKNGFQRAFHL</sequence>
<dbReference type="AlphaFoldDB" id="A0A834PBA1"/>
<evidence type="ECO:0000313" key="1">
    <source>
        <dbReference type="EMBL" id="KAF7434950.1"/>
    </source>
</evidence>
<keyword evidence="2" id="KW-1185">Reference proteome</keyword>
<gene>
    <name evidence="1" type="ORF">H0235_003141</name>
</gene>
<evidence type="ECO:0000313" key="2">
    <source>
        <dbReference type="Proteomes" id="UP000600918"/>
    </source>
</evidence>
<accession>A0A834PBA1</accession>
<protein>
    <submittedName>
        <fullName evidence="1">Uncharacterized protein</fullName>
    </submittedName>
</protein>
<name>A0A834PBA1_VESPE</name>